<proteinExistence type="predicted"/>
<evidence type="ECO:0000313" key="1">
    <source>
        <dbReference type="EMBL" id="HCE18493.1"/>
    </source>
</evidence>
<dbReference type="InterPro" id="IPR010375">
    <property type="entry name" value="CdAMP_rec"/>
</dbReference>
<sequence length="138" mass="15380">MRSVLRCPERCEEYSRFSVKGGPMDKERPLQPMNLLMAVVQSQDAEIAREALAKAGFNVERLPSVGGFLGRRNAMLLIGVPPERRNQAEEILHENCRQRVEFIAVPLESAPLPLPTPTPITVGGATIFALDVEHYEEI</sequence>
<dbReference type="SUPFAM" id="SSF54913">
    <property type="entry name" value="GlnB-like"/>
    <property type="match status" value="1"/>
</dbReference>
<dbReference type="AlphaFoldDB" id="A0A3D1JJ11"/>
<accession>A0A3D1JJ11</accession>
<dbReference type="OrthoDB" id="163811at2"/>
<dbReference type="STRING" id="229919.GCA_001050195_02858"/>
<dbReference type="Proteomes" id="UP000264141">
    <property type="component" value="Unassembled WGS sequence"/>
</dbReference>
<dbReference type="InterPro" id="IPR015867">
    <property type="entry name" value="N-reg_PII/ATP_PRibTrfase_C"/>
</dbReference>
<comment type="caution">
    <text evidence="1">The sequence shown here is derived from an EMBL/GenBank/DDBJ whole genome shotgun (WGS) entry which is preliminary data.</text>
</comment>
<dbReference type="Gene3D" id="3.30.70.120">
    <property type="match status" value="1"/>
</dbReference>
<dbReference type="Pfam" id="PF06153">
    <property type="entry name" value="CdAMP_rec"/>
    <property type="match status" value="1"/>
</dbReference>
<name>A0A3D1JJ11_9CHLR</name>
<evidence type="ECO:0008006" key="3">
    <source>
        <dbReference type="Google" id="ProtNLM"/>
    </source>
</evidence>
<gene>
    <name evidence="1" type="ORF">DEQ80_11595</name>
</gene>
<dbReference type="InterPro" id="IPR011322">
    <property type="entry name" value="N-reg_PII-like_a/b"/>
</dbReference>
<evidence type="ECO:0000313" key="2">
    <source>
        <dbReference type="Proteomes" id="UP000264141"/>
    </source>
</evidence>
<reference evidence="1 2" key="1">
    <citation type="journal article" date="2018" name="Nat. Biotechnol.">
        <title>A standardized bacterial taxonomy based on genome phylogeny substantially revises the tree of life.</title>
        <authorList>
            <person name="Parks D.H."/>
            <person name="Chuvochina M."/>
            <person name="Waite D.W."/>
            <person name="Rinke C."/>
            <person name="Skarshewski A."/>
            <person name="Chaumeil P.A."/>
            <person name="Hugenholtz P."/>
        </authorList>
    </citation>
    <scope>NUCLEOTIDE SEQUENCE [LARGE SCALE GENOMIC DNA]</scope>
    <source>
        <strain evidence="1">UBA8781</strain>
    </source>
</reference>
<dbReference type="PANTHER" id="PTHR38456:SF1">
    <property type="entry name" value="CYCLIC DI-AMP RECEPTOR A"/>
    <property type="match status" value="1"/>
</dbReference>
<dbReference type="EMBL" id="DPBP01000044">
    <property type="protein sequence ID" value="HCE18493.1"/>
    <property type="molecule type" value="Genomic_DNA"/>
</dbReference>
<organism evidence="1 2">
    <name type="scientific">Anaerolinea thermolimosa</name>
    <dbReference type="NCBI Taxonomy" id="229919"/>
    <lineage>
        <taxon>Bacteria</taxon>
        <taxon>Bacillati</taxon>
        <taxon>Chloroflexota</taxon>
        <taxon>Anaerolineae</taxon>
        <taxon>Anaerolineales</taxon>
        <taxon>Anaerolineaceae</taxon>
        <taxon>Anaerolinea</taxon>
    </lineage>
</organism>
<protein>
    <recommendedName>
        <fullName evidence="3">Transcriptional regulator</fullName>
    </recommendedName>
</protein>
<dbReference type="PANTHER" id="PTHR38456">
    <property type="entry name" value="CYCLIC DI-AMP RECEPTOR A"/>
    <property type="match status" value="1"/>
</dbReference>